<comment type="subunit">
    <text evidence="10">The complex is composed of six subunits: RnfA, RnfB, RnfC, RnfD, RnfE and RnfG.</text>
</comment>
<evidence type="ECO:0000256" key="5">
    <source>
        <dbReference type="ARBA" id="ARBA00022692"/>
    </source>
</evidence>
<keyword evidence="4 10" id="KW-0288">FMN</keyword>
<evidence type="ECO:0000313" key="12">
    <source>
        <dbReference type="Proteomes" id="UP000824260"/>
    </source>
</evidence>
<keyword evidence="9 10" id="KW-0472">Membrane</keyword>
<keyword evidence="5 10" id="KW-0812">Transmembrane</keyword>
<keyword evidence="7 10" id="KW-0249">Electron transport</keyword>
<dbReference type="Proteomes" id="UP000824260">
    <property type="component" value="Unassembled WGS sequence"/>
</dbReference>
<organism evidence="11 12">
    <name type="scientific">Candidatus Pullichristensenella stercorigallinarum</name>
    <dbReference type="NCBI Taxonomy" id="2840909"/>
    <lineage>
        <taxon>Bacteria</taxon>
        <taxon>Bacillati</taxon>
        <taxon>Bacillota</taxon>
        <taxon>Clostridia</taxon>
        <taxon>Candidatus Pullichristensenella</taxon>
    </lineage>
</organism>
<evidence type="ECO:0000256" key="4">
    <source>
        <dbReference type="ARBA" id="ARBA00022643"/>
    </source>
</evidence>
<evidence type="ECO:0000313" key="11">
    <source>
        <dbReference type="EMBL" id="HIQ83566.1"/>
    </source>
</evidence>
<dbReference type="PANTHER" id="PTHR30578">
    <property type="entry name" value="ELECTRON TRANSPORT COMPLEX PROTEIN RNFD"/>
    <property type="match status" value="1"/>
</dbReference>
<evidence type="ECO:0000256" key="10">
    <source>
        <dbReference type="HAMAP-Rule" id="MF_00462"/>
    </source>
</evidence>
<reference evidence="11" key="1">
    <citation type="submission" date="2020-10" db="EMBL/GenBank/DDBJ databases">
        <authorList>
            <person name="Gilroy R."/>
        </authorList>
    </citation>
    <scope>NUCLEOTIDE SEQUENCE</scope>
    <source>
        <strain evidence="11">ChiSjej6B24-2974</strain>
    </source>
</reference>
<dbReference type="InterPro" id="IPR004338">
    <property type="entry name" value="NqrB/RnfD"/>
</dbReference>
<evidence type="ECO:0000256" key="2">
    <source>
        <dbReference type="ARBA" id="ARBA00022553"/>
    </source>
</evidence>
<comment type="subcellular location">
    <subcellularLocation>
        <location evidence="10">Cell membrane</location>
        <topology evidence="10">Multi-pass membrane protein</topology>
    </subcellularLocation>
</comment>
<comment type="similarity">
    <text evidence="10">Belongs to the NqrB/RnfD family.</text>
</comment>
<feature type="transmembrane region" description="Helical" evidence="10">
    <location>
        <begin position="97"/>
        <end position="115"/>
    </location>
</feature>
<keyword evidence="10" id="KW-1003">Cell membrane</keyword>
<feature type="modified residue" description="FMN phosphoryl threonine" evidence="10">
    <location>
        <position position="160"/>
    </location>
</feature>
<evidence type="ECO:0000256" key="1">
    <source>
        <dbReference type="ARBA" id="ARBA00022448"/>
    </source>
</evidence>
<protein>
    <recommendedName>
        <fullName evidence="10">Ion-translocating oxidoreductase complex subunit D</fullName>
        <ecNumber evidence="10">7.-.-.-</ecNumber>
    </recommendedName>
    <alternativeName>
        <fullName evidence="10">Rnf electron transport complex subunit D</fullName>
    </alternativeName>
</protein>
<feature type="transmembrane region" description="Helical" evidence="10">
    <location>
        <begin position="205"/>
        <end position="222"/>
    </location>
</feature>
<comment type="caution">
    <text evidence="11">The sequence shown here is derived from an EMBL/GenBank/DDBJ whole genome shotgun (WGS) entry which is preliminary data.</text>
</comment>
<dbReference type="Pfam" id="PF03116">
    <property type="entry name" value="NQR2_RnfD_RnfE"/>
    <property type="match status" value="1"/>
</dbReference>
<comment type="function">
    <text evidence="10">Part of a membrane-bound complex that couples electron transfer with translocation of ions across the membrane.</text>
</comment>
<dbReference type="NCBIfam" id="TIGR01946">
    <property type="entry name" value="rnfD"/>
    <property type="match status" value="1"/>
</dbReference>
<gene>
    <name evidence="10" type="primary">rnfD</name>
    <name evidence="11" type="ORF">IAA52_10755</name>
</gene>
<keyword evidence="1 10" id="KW-0813">Transport</keyword>
<evidence type="ECO:0000256" key="8">
    <source>
        <dbReference type="ARBA" id="ARBA00022989"/>
    </source>
</evidence>
<evidence type="ECO:0000256" key="3">
    <source>
        <dbReference type="ARBA" id="ARBA00022630"/>
    </source>
</evidence>
<comment type="caution">
    <text evidence="10">Lacks conserved residue(s) required for the propagation of feature annotation.</text>
</comment>
<name>A0A9D0ZQ38_9FIRM</name>
<keyword evidence="2 10" id="KW-0597">Phosphoprotein</keyword>
<dbReference type="InterPro" id="IPR011303">
    <property type="entry name" value="RnfD_bac"/>
</dbReference>
<dbReference type="PANTHER" id="PTHR30578:SF0">
    <property type="entry name" value="ION-TRANSLOCATING OXIDOREDUCTASE COMPLEX SUBUNIT D"/>
    <property type="match status" value="1"/>
</dbReference>
<dbReference type="HAMAP" id="MF_00462">
    <property type="entry name" value="RsxD_RnfD"/>
    <property type="match status" value="1"/>
</dbReference>
<sequence>MEDSALKRVASSPHIHAGRSVQGVMLEVIIALVPAGAFGVYYFGWRALLIIAVSVLSAVFWEWLYTRIAKKPCTVGDLSAVVTGVLLAYNLPASVPVWMPVIGTLLAIVLVKMIFGGLGSNFVNPALTARAILMTSWVGYMSGSAYQVAVRGVDAVSSATPLVAPESYELYQLFIGQCPGCIGEVGRVALLVGGVYLIVRKVISWRIPVLMLGTLFVCTWLAEGSVYAGAYAILSGGAFLAAFFMATDYATSPVTPVGKLIMGVGCGLIAFVIRRFSSMPEGVSYAVLIMNLTVPLLDRYTHPRVYGEVKKRA</sequence>
<dbReference type="AlphaFoldDB" id="A0A9D0ZQ38"/>
<evidence type="ECO:0000256" key="6">
    <source>
        <dbReference type="ARBA" id="ARBA00022967"/>
    </source>
</evidence>
<proteinExistence type="inferred from homology"/>
<dbReference type="EC" id="7.-.-.-" evidence="10"/>
<keyword evidence="8 10" id="KW-1133">Transmembrane helix</keyword>
<feature type="transmembrane region" description="Helical" evidence="10">
    <location>
        <begin position="72"/>
        <end position="91"/>
    </location>
</feature>
<keyword evidence="6 10" id="KW-1278">Translocase</keyword>
<keyword evidence="3 10" id="KW-0285">Flavoprotein</keyword>
<feature type="transmembrane region" description="Helical" evidence="10">
    <location>
        <begin position="47"/>
        <end position="65"/>
    </location>
</feature>
<reference evidence="11" key="2">
    <citation type="journal article" date="2021" name="PeerJ">
        <title>Extensive microbial diversity within the chicken gut microbiome revealed by metagenomics and culture.</title>
        <authorList>
            <person name="Gilroy R."/>
            <person name="Ravi A."/>
            <person name="Getino M."/>
            <person name="Pursley I."/>
            <person name="Horton D.L."/>
            <person name="Alikhan N.F."/>
            <person name="Baker D."/>
            <person name="Gharbi K."/>
            <person name="Hall N."/>
            <person name="Watson M."/>
            <person name="Adriaenssens E.M."/>
            <person name="Foster-Nyarko E."/>
            <person name="Jarju S."/>
            <person name="Secka A."/>
            <person name="Antonio M."/>
            <person name="Oren A."/>
            <person name="Chaudhuri R.R."/>
            <person name="La Ragione R."/>
            <person name="Hildebrand F."/>
            <person name="Pallen M.J."/>
        </authorList>
    </citation>
    <scope>NUCLEOTIDE SEQUENCE</scope>
    <source>
        <strain evidence="11">ChiSjej6B24-2974</strain>
    </source>
</reference>
<comment type="cofactor">
    <cofactor evidence="10">
        <name>FMN</name>
        <dbReference type="ChEBI" id="CHEBI:58210"/>
    </cofactor>
</comment>
<feature type="transmembrane region" description="Helical" evidence="10">
    <location>
        <begin position="257"/>
        <end position="276"/>
    </location>
</feature>
<evidence type="ECO:0000256" key="7">
    <source>
        <dbReference type="ARBA" id="ARBA00022982"/>
    </source>
</evidence>
<dbReference type="EMBL" id="DVFZ01000102">
    <property type="protein sequence ID" value="HIQ83566.1"/>
    <property type="molecule type" value="Genomic_DNA"/>
</dbReference>
<feature type="transmembrane region" description="Helical" evidence="10">
    <location>
        <begin position="21"/>
        <end position="41"/>
    </location>
</feature>
<dbReference type="GO" id="GO:0055085">
    <property type="term" value="P:transmembrane transport"/>
    <property type="evidence" value="ECO:0007669"/>
    <property type="project" value="InterPro"/>
</dbReference>
<dbReference type="GO" id="GO:0005886">
    <property type="term" value="C:plasma membrane"/>
    <property type="evidence" value="ECO:0007669"/>
    <property type="project" value="UniProtKB-SubCell"/>
</dbReference>
<evidence type="ECO:0000256" key="9">
    <source>
        <dbReference type="ARBA" id="ARBA00023136"/>
    </source>
</evidence>
<accession>A0A9D0ZQ38</accession>
<dbReference type="GO" id="GO:0022900">
    <property type="term" value="P:electron transport chain"/>
    <property type="evidence" value="ECO:0007669"/>
    <property type="project" value="UniProtKB-UniRule"/>
</dbReference>